<proteinExistence type="predicted"/>
<dbReference type="Proteomes" id="UP000076858">
    <property type="component" value="Unassembled WGS sequence"/>
</dbReference>
<keyword evidence="2" id="KW-1185">Reference proteome</keyword>
<evidence type="ECO:0000313" key="2">
    <source>
        <dbReference type="Proteomes" id="UP000076858"/>
    </source>
</evidence>
<dbReference type="EMBL" id="LRGB01007254">
    <property type="protein sequence ID" value="KZS01258.1"/>
    <property type="molecule type" value="Genomic_DNA"/>
</dbReference>
<dbReference type="OrthoDB" id="8060926at2759"/>
<accession>A0A164IHD9</accession>
<comment type="caution">
    <text evidence="1">The sequence shown here is derived from an EMBL/GenBank/DDBJ whole genome shotgun (WGS) entry which is preliminary data.</text>
</comment>
<reference evidence="1 2" key="1">
    <citation type="submission" date="2016-03" db="EMBL/GenBank/DDBJ databases">
        <title>EvidentialGene: Evidence-directed Construction of Genes on Genomes.</title>
        <authorList>
            <person name="Gilbert D.G."/>
            <person name="Choi J.-H."/>
            <person name="Mockaitis K."/>
            <person name="Colbourne J."/>
            <person name="Pfrender M."/>
        </authorList>
    </citation>
    <scope>NUCLEOTIDE SEQUENCE [LARGE SCALE GENOMIC DNA]</scope>
    <source>
        <strain evidence="1 2">Xinb3</strain>
        <tissue evidence="1">Complete organism</tissue>
    </source>
</reference>
<evidence type="ECO:0000313" key="1">
    <source>
        <dbReference type="EMBL" id="KZS01258.1"/>
    </source>
</evidence>
<dbReference type="AlphaFoldDB" id="A0A164IHD9"/>
<protein>
    <submittedName>
        <fullName evidence="1">Uncharacterized protein</fullName>
    </submittedName>
</protein>
<gene>
    <name evidence="1" type="ORF">APZ42_002136</name>
</gene>
<organism evidence="1 2">
    <name type="scientific">Daphnia magna</name>
    <dbReference type="NCBI Taxonomy" id="35525"/>
    <lineage>
        <taxon>Eukaryota</taxon>
        <taxon>Metazoa</taxon>
        <taxon>Ecdysozoa</taxon>
        <taxon>Arthropoda</taxon>
        <taxon>Crustacea</taxon>
        <taxon>Branchiopoda</taxon>
        <taxon>Diplostraca</taxon>
        <taxon>Cladocera</taxon>
        <taxon>Anomopoda</taxon>
        <taxon>Daphniidae</taxon>
        <taxon>Daphnia</taxon>
    </lineage>
</organism>
<sequence length="278" mass="31716">MTSTPGHSRALRSGKETHTVNTRTGVFSKKCLFCSKSRKQLKNKFEILVTCSTETIKAGIVKEARILDDVEMLRKIGNTESSLEFVCKEVMYHNSCRKKYSYEARASLKKKKFIQSHVLEKREVHRVSDISNQYRMLLCEHELDYHNAATHRTYLFLEKLNSHFGDKLKTVNHSSKGVGKIIFSSKMSTEQAILTSFDMSFSAVFKVKEAAFITPKFNTEGTSQSSASKTECETYHRRRSAASRTAINIFRMFDIGGYLKYRNARENLMGKGDFLGAP</sequence>
<name>A0A164IHD9_9CRUS</name>